<keyword evidence="4" id="KW-1185">Reference proteome</keyword>
<dbReference type="InterPro" id="IPR010502">
    <property type="entry name" value="Carb-bd_dom_fam9"/>
</dbReference>
<organism evidence="3 4">
    <name type="scientific">Paenibacillus dendrobii</name>
    <dbReference type="NCBI Taxonomy" id="2691084"/>
    <lineage>
        <taxon>Bacteria</taxon>
        <taxon>Bacillati</taxon>
        <taxon>Bacillota</taxon>
        <taxon>Bacilli</taxon>
        <taxon>Bacillales</taxon>
        <taxon>Paenibacillaceae</taxon>
        <taxon>Paenibacillus</taxon>
    </lineage>
</organism>
<gene>
    <name evidence="3" type="ORF">GRF59_00555</name>
</gene>
<dbReference type="GO" id="GO:0030246">
    <property type="term" value="F:carbohydrate binding"/>
    <property type="evidence" value="ECO:0007669"/>
    <property type="project" value="InterPro"/>
</dbReference>
<dbReference type="Pfam" id="PF00395">
    <property type="entry name" value="SLH"/>
    <property type="match status" value="3"/>
</dbReference>
<dbReference type="PANTHER" id="PTHR33928:SF2">
    <property type="entry name" value="PECTATE LYASE SUPERFAMILY PROTEIN DOMAIN-CONTAINING PROTEIN-RELATED"/>
    <property type="match status" value="1"/>
</dbReference>
<dbReference type="GO" id="GO:0004650">
    <property type="term" value="F:polygalacturonase activity"/>
    <property type="evidence" value="ECO:0007669"/>
    <property type="project" value="InterPro"/>
</dbReference>
<feature type="compositionally biased region" description="Low complexity" evidence="1">
    <location>
        <begin position="1497"/>
        <end position="1507"/>
    </location>
</feature>
<dbReference type="SUPFAM" id="SSF49344">
    <property type="entry name" value="CBD9-like"/>
    <property type="match status" value="1"/>
</dbReference>
<protein>
    <submittedName>
        <fullName evidence="3">S-layer protein</fullName>
    </submittedName>
</protein>
<feature type="domain" description="SLH" evidence="2">
    <location>
        <begin position="1845"/>
        <end position="1901"/>
    </location>
</feature>
<dbReference type="CDD" id="cd09621">
    <property type="entry name" value="CBM9_like_5"/>
    <property type="match status" value="1"/>
</dbReference>
<comment type="caution">
    <text evidence="3">The sequence shown here is derived from an EMBL/GenBank/DDBJ whole genome shotgun (WGS) entry which is preliminary data.</text>
</comment>
<dbReference type="GO" id="GO:0016052">
    <property type="term" value="P:carbohydrate catabolic process"/>
    <property type="evidence" value="ECO:0007669"/>
    <property type="project" value="InterPro"/>
</dbReference>
<dbReference type="InterPro" id="IPR012334">
    <property type="entry name" value="Pectin_lyas_fold"/>
</dbReference>
<evidence type="ECO:0000313" key="4">
    <source>
        <dbReference type="Proteomes" id="UP000460318"/>
    </source>
</evidence>
<evidence type="ECO:0000259" key="2">
    <source>
        <dbReference type="PROSITE" id="PS51272"/>
    </source>
</evidence>
<dbReference type="EMBL" id="WUBI01000001">
    <property type="protein sequence ID" value="MWV42107.1"/>
    <property type="molecule type" value="Genomic_DNA"/>
</dbReference>
<accession>A0A7X3IHC8</accession>
<proteinExistence type="predicted"/>
<dbReference type="PROSITE" id="PS51272">
    <property type="entry name" value="SLH"/>
    <property type="match status" value="3"/>
</dbReference>
<evidence type="ECO:0000313" key="3">
    <source>
        <dbReference type="EMBL" id="MWV42107.1"/>
    </source>
</evidence>
<dbReference type="Gene3D" id="2.160.20.10">
    <property type="entry name" value="Single-stranded right-handed beta-helix, Pectin lyase-like"/>
    <property type="match status" value="2"/>
</dbReference>
<dbReference type="Proteomes" id="UP000460318">
    <property type="component" value="Unassembled WGS sequence"/>
</dbReference>
<feature type="domain" description="SLH" evidence="2">
    <location>
        <begin position="1715"/>
        <end position="1776"/>
    </location>
</feature>
<dbReference type="Pfam" id="PF12708">
    <property type="entry name" value="Pect-lyase_RHGA_epim"/>
    <property type="match status" value="2"/>
</dbReference>
<sequence>MVSALRTSDLLCCKMKANTNRIPHRGSVLSCSLIIESSMGGMIVNNRLRIKRYMAQMIVMAMAVSLFWIAPVPAKAAEEGESAVRGEQLLPSEPVTVTDSVYITLGETPEGQGMTARPGDGPKVGLQVGDVDGKTYWKTNQTVNPNQPGENILYFYFDVNDEFVSDLSNQDVWVTAEYYDRGNGDMVLQYDSKQSAFKEAPLFSYEDSGTWKTHTFKLSDPRFANRSNDADFRIGVTGGGAKSPNPELYLAKVTVTKQPREPSGIETKAYDTAYPTADIVIADRSVKDYGAKGDGSTDDTRAFQEALAEAGSQGGGVVFVPEGTYKLTSELIVPTGVTLRGDWTNPESQGGKVLGTVLAVRTGEGRETGASFIKLQPSSGVTNLSIWYPEQNASSPIPYPWTIEQLPGDSATVKNVTLVNAYQGIKIGPDWNELHYVKNLYGTTLKTGIFLDFTTDIGRLEGIHLSPDLWSGSGLAGSPERGELHEYMTSHAEGIVMGRSDWEYMSDIHISGYETGLRMTTRTGSLESANAQLYKIQIEDCHIALKIEGVNNYGLLITDSRFDADAGPHPVAVYATQGFNSIVQFNGVTVGGHPDQAVLNEGSGTLSFENSTFENWGDGSEDYAIVTRGGSLILGASSFAKSERHLLLEGNVGTINSINSGYEGKLSVTNHSKSTDLNIRQDDKFVLESLPDVPSVDIAQQPKPAGRGLFNVVNAPYSADPSGNEDASQAIQQALNDAGDKGGGTVYMPAGTYRVEQPLVVPTGVELRGNFDVPHHTIGGGTVIFTKYGENEPDAEAFIQLKTAAGLRGISVYYDHQSWTEANPVKPYPWTVQGQGKDVYLIDTTLVNPYQAVDFGTYDTSGHYIDYVAGSPLKEGIYLGGGARGGYMRNVQFNPHYYGRSNYPNHPATSADSDRVWNYQKDNLDAFRIGNVKQETVFNTFVFGSKFGIHFEGQDGQGPEAVVIGHGTDGSKKGAVLEGADNAGLQFINTELVSISTTDKVYVEVGKDFKSKAVFFNSSMWGDTNRSFDIYGGNVRIQQANFTKVGDIGINAVGGNVGLYDSYFQQSQTTHVYAGQGIDKLVVSNNLASGGLQIQNDAPGKVSGSNLYPIALKLEKASLDPSRPEDTGTVLAITNAAGDRTLKGQIEWVSPGMYKESLKPIRFENLKVGETRSIAIPYLSADALKFRVALDGGDRYEASVKLSQAFASRSETPDHTPSIEVSGPEHYYSVGGSWGGADDLSLASKITWDDNNLYVNVDVKDNVHSQTYTNGDIWQGDSLQVGIDLAKQDGGASRQVNELGFALNQDGSVTKWRWRAPDGITAGPMESAQAVITRDEAAKVTHYKLTLPFQALHGAGYDVHPDQPIGLALLVNENDGEGRSGFMEYNGGIGTSKDAGLFGNLYLLKDDFLTLLEKSAQASVQSAEQKKDVSTFDAAANFVLLLPDGALKTSLQARLAAIGSVPGTDQGGGDHSGGSGSNAGGSYGSGSGSAGSGTAGGSPNPGQNPSGKDALTLSPVLDPASKLASVRLSSKEAEQAFSGIQTGKDGKKKLIVQLNAVAGAEGYALELPSELVAEKPATQSLEIRTEWGNLWIPGDLLAASKEQLGESIVLKVIKANLAASGKDALTLFGKRPAISLQLGTAKGAAVQWMNAESPIMVMLPYQPSSAEMKNPEKLVVRLAGEQGTYSPVPSGKYVQTSGQIVFKAWQSGVYAVGYDERTFQDIGNLAWARQSIEALAVKGIVHGVSESAYQPQAQIRRGDFALLLVQAFEFNRNRAQSTGQFADVPQDAYYGQAVGMARELGIVQGEGNLFLPDAPIKREDAAAMIYRAMNAAGIQPAAANGAASADGFADADAIEVYAREAVQALADAKLLQGDGGKFNPKDPITRAETAVLIYRLYTLLP</sequence>
<feature type="region of interest" description="Disordered" evidence="1">
    <location>
        <begin position="1461"/>
        <end position="1513"/>
    </location>
</feature>
<dbReference type="InterPro" id="IPR039279">
    <property type="entry name" value="QRT3-like"/>
</dbReference>
<feature type="compositionally biased region" description="Gly residues" evidence="1">
    <location>
        <begin position="1465"/>
        <end position="1496"/>
    </location>
</feature>
<dbReference type="Pfam" id="PF06452">
    <property type="entry name" value="CBM9_1"/>
    <property type="match status" value="1"/>
</dbReference>
<reference evidence="3 4" key="1">
    <citation type="submission" date="2019-12" db="EMBL/GenBank/DDBJ databases">
        <title>Paenibacillus sp. nov., an endophytic bacterium isolated from the stem of Dendrobium.</title>
        <authorList>
            <person name="Zhao R."/>
        </authorList>
    </citation>
    <scope>NUCLEOTIDE SEQUENCE [LARGE SCALE GENOMIC DNA]</scope>
    <source>
        <strain evidence="3 4">HJL G12</strain>
    </source>
</reference>
<dbReference type="SUPFAM" id="SSF51126">
    <property type="entry name" value="Pectin lyase-like"/>
    <property type="match status" value="2"/>
</dbReference>
<name>A0A7X3IHC8_9BACL</name>
<dbReference type="Gene3D" id="2.60.40.1190">
    <property type="match status" value="1"/>
</dbReference>
<dbReference type="InterPro" id="IPR011050">
    <property type="entry name" value="Pectin_lyase_fold/virulence"/>
</dbReference>
<dbReference type="InterPro" id="IPR001119">
    <property type="entry name" value="SLH_dom"/>
</dbReference>
<feature type="domain" description="SLH" evidence="2">
    <location>
        <begin position="1777"/>
        <end position="1839"/>
    </location>
</feature>
<dbReference type="InterPro" id="IPR024535">
    <property type="entry name" value="RHGA/B-epi-like_pectate_lyase"/>
</dbReference>
<dbReference type="PANTHER" id="PTHR33928">
    <property type="entry name" value="POLYGALACTURONASE QRT3"/>
    <property type="match status" value="1"/>
</dbReference>
<evidence type="ECO:0000256" key="1">
    <source>
        <dbReference type="SAM" id="MobiDB-lite"/>
    </source>
</evidence>